<feature type="compositionally biased region" description="Polar residues" evidence="10">
    <location>
        <begin position="1128"/>
        <end position="1143"/>
    </location>
</feature>
<feature type="compositionally biased region" description="Polar residues" evidence="10">
    <location>
        <begin position="1193"/>
        <end position="1204"/>
    </location>
</feature>
<dbReference type="GO" id="GO:0035514">
    <property type="term" value="F:DNA demethylase activity"/>
    <property type="evidence" value="ECO:0007669"/>
    <property type="project" value="InterPro"/>
</dbReference>
<feature type="region of interest" description="Disordered" evidence="10">
    <location>
        <begin position="1128"/>
        <end position="1157"/>
    </location>
</feature>
<evidence type="ECO:0000256" key="7">
    <source>
        <dbReference type="ARBA" id="ARBA00023014"/>
    </source>
</evidence>
<dbReference type="PANTHER" id="PTHR46213:SF24">
    <property type="entry name" value="HHH-GPD DOMAIN-CONTAINING PROTEIN"/>
    <property type="match status" value="1"/>
</dbReference>
<feature type="region of interest" description="Disordered" evidence="10">
    <location>
        <begin position="1188"/>
        <end position="1213"/>
    </location>
</feature>
<proteinExistence type="inferred from homology"/>
<dbReference type="SMART" id="SM00525">
    <property type="entry name" value="FES"/>
    <property type="match status" value="1"/>
</dbReference>
<dbReference type="InterPro" id="IPR011257">
    <property type="entry name" value="DNA_glycosylase"/>
</dbReference>
<name>A0AAE1TCK1_9FABA</name>
<evidence type="ECO:0000313" key="13">
    <source>
        <dbReference type="Proteomes" id="UP001293593"/>
    </source>
</evidence>
<evidence type="ECO:0000256" key="2">
    <source>
        <dbReference type="ARBA" id="ARBA00004123"/>
    </source>
</evidence>
<feature type="region of interest" description="Disordered" evidence="10">
    <location>
        <begin position="635"/>
        <end position="664"/>
    </location>
</feature>
<dbReference type="Gene3D" id="1.10.1670.10">
    <property type="entry name" value="Helix-hairpin-Helix base-excision DNA repair enzymes (C-terminal)"/>
    <property type="match status" value="1"/>
</dbReference>
<keyword evidence="8" id="KW-0238">DNA-binding</keyword>
<dbReference type="CDD" id="cd00056">
    <property type="entry name" value="ENDO3c"/>
    <property type="match status" value="1"/>
</dbReference>
<evidence type="ECO:0000259" key="11">
    <source>
        <dbReference type="SMART" id="SM00478"/>
    </source>
</evidence>
<evidence type="ECO:0000256" key="4">
    <source>
        <dbReference type="ARBA" id="ARBA00022485"/>
    </source>
</evidence>
<dbReference type="EMBL" id="JAWXYG010000002">
    <property type="protein sequence ID" value="KAK4279561.1"/>
    <property type="molecule type" value="Genomic_DNA"/>
</dbReference>
<comment type="similarity">
    <text evidence="3">Belongs to the DNA glycosylase family. DEMETER subfamily.</text>
</comment>
<dbReference type="InterPro" id="IPR044811">
    <property type="entry name" value="DME/ROS1"/>
</dbReference>
<dbReference type="InterPro" id="IPR003651">
    <property type="entry name" value="Endonuclease3_FeS-loop_motif"/>
</dbReference>
<keyword evidence="5" id="KW-0479">Metal-binding</keyword>
<dbReference type="SUPFAM" id="SSF48150">
    <property type="entry name" value="DNA-glycosylase"/>
    <property type="match status" value="1"/>
</dbReference>
<feature type="region of interest" description="Disordered" evidence="10">
    <location>
        <begin position="311"/>
        <end position="378"/>
    </location>
</feature>
<dbReference type="Proteomes" id="UP001293593">
    <property type="component" value="Unassembled WGS sequence"/>
</dbReference>
<evidence type="ECO:0000256" key="1">
    <source>
        <dbReference type="ARBA" id="ARBA00001966"/>
    </source>
</evidence>
<gene>
    <name evidence="12" type="ORF">QN277_011325</name>
</gene>
<dbReference type="InterPro" id="IPR028925">
    <property type="entry name" value="RRM_DME"/>
</dbReference>
<dbReference type="SMART" id="SM00478">
    <property type="entry name" value="ENDO3c"/>
    <property type="match status" value="1"/>
</dbReference>
<dbReference type="GO" id="GO:0051539">
    <property type="term" value="F:4 iron, 4 sulfur cluster binding"/>
    <property type="evidence" value="ECO:0007669"/>
    <property type="project" value="UniProtKB-KW"/>
</dbReference>
<sequence>MMNLGEKLFTLEGEQVQMNGSWVPVTPEKPVQIRSDIISAGWQENRMVGGNLNSGYMKQMLQCSGLDHNVHLVGQTEAYNYFGGRSSERAGVINHHDVGFDSNRLNTLELLFMNNESNNGYADRNLSESISMAVRTPVLPKFHPHTRSNGRDFNVDGFAVNENNNYADSDSVCTDTNLSVPNLNSECDSSNLYDFLNNDINCSFSSLLNSSLSESEIPNGGYYTPCRPNYDQNSADVTEVDDVFSFTNSLQSAPGSIDQLNKFTDNHFMKYATAETQIQVTDNLVASTENDHNEYCNELLQHIVDTSAAISKSHNGSENDYRSGNGLDIDLNKTPEQKPPRRRKHRPKVIVEGKPKRTPNAETRKKRVSKENPPQKRKYVRKKVLKEGATPQADVVETLGSATATRKSCRKVLNFDLEESRYKDQNKTVNQQEIRGRNGLFTELINAASICYDTNSALHFSKQDVFTIENQQPRTRDDGAFLFHQKLSDRYLPKEQANVPLSANTEILVKNLSETEKGPAQGNAGLCKERNKGCLEQRIHADGSKNVPLQSVTCLEFPQRTQVPMSQNILHLLPNFLSNCIEGSSLKRKYYHADEKQYVSATNPLNSSLLHQEIFQVDENYNGTPMDKHVLNTQKRRKTQNQLASQKVRRKGKNKSQTHLTDDTPGCYSGDFLTSSDALQKIYPTPIDEIICRFKDLNLGDSNISRMDEQSAIVLYKGENSIVPYEGFDFTKKRKPRPKVDLDPETERTWKLLMDKDGSEGLEGNDKEKEKWWEEEREVFRGRVDSFIARMHLVQGDRRFSRWKGSVVDSVIGVFLTQNVSDHLSSSAFMSLAARFPLKLESDDRSCCIVGTEKLVEKPEIFMINRDDIMISSDKRLSHPTYHQGFVPPHDTSEHWRDCETSRIKTSLGGPYNQNSKDEIILSQDSLDHSISEAIGGIRSCSGSNSDAEGPTTGCEPWKTRLLNSTNSAQVGKMTQFQEFCSSINGASLFDEGTKDGQVLHAKYANQNSRSGEIDDLISHSASNHLINFGNPQKQVPEVYSKDYELRDLEAREMLKTSQKNGKEPSGPATISLIKKLQDTDHRRVSIQDVGGSVDKLTEKQYGPIESQELPIINPYEPLSVHVVQLQDNSSSGSDTNHHQSLSGHHPAGQYDSVKNSPNICNSVEGFHAEKRISEVNGQAYSNDRAAEPKLQEQLSSSGTTNIKSKQKASRPRKIKLETEKVKKVNWDDLRKKAHANGTKRERSKETMDSLDYKAMRRASVKEISETIKERGMNNMLAERMKEFLDRLVREHGSIDLEWLRDVPPDKTKDYLLSIRGLGLKSVECVRLLTLHHLAFPVDTNVGRIAVRLGWVPLQPLPESLQLHLLELYPVLESIQKYLWPRLCKLDQRTLYELHYQMITFGKVFCTKSKPNCNACPMRAECRHFASAFASARLALPGPEEKGMVCNPVPIASERNPTLNMNPVVLPLPDNNLLREATSVIRGCEPIIEEPVSPERECTDTLALESDIEDWYCEDPDEIPTIKLNAEEFAINIQNILQGNMELAEGDLSKALVALNPATASIPTPKLKNVSRLRTEHLVYELPDSHPLLEKMDEREPDDPSPYLLAIWTPGETANSIEQPEKRCKSQDSNNLCYDQTCFSCNSVREANSQTVRGTLLIPCRTATRGSFPLNGTYFQVNEVFADHASSIEPIDVPREWIWNLPRRTVYFGTSASSIFRGLSTQAIQQCFWRGFVCVRGFDQKRRAPCPLRARLHFPVSRLNRGEKLKAKENNRT</sequence>
<evidence type="ECO:0000313" key="12">
    <source>
        <dbReference type="EMBL" id="KAK4279561.1"/>
    </source>
</evidence>
<evidence type="ECO:0000256" key="6">
    <source>
        <dbReference type="ARBA" id="ARBA00023004"/>
    </source>
</evidence>
<comment type="cofactor">
    <cofactor evidence="1">
        <name>[4Fe-4S] cluster</name>
        <dbReference type="ChEBI" id="CHEBI:49883"/>
    </cofactor>
</comment>
<dbReference type="GO" id="GO:0019104">
    <property type="term" value="F:DNA N-glycosylase activity"/>
    <property type="evidence" value="ECO:0007669"/>
    <property type="project" value="InterPro"/>
</dbReference>
<comment type="subcellular location">
    <subcellularLocation>
        <location evidence="2">Nucleus</location>
    </subcellularLocation>
</comment>
<comment type="caution">
    <text evidence="12">The sequence shown here is derived from an EMBL/GenBank/DDBJ whole genome shotgun (WGS) entry which is preliminary data.</text>
</comment>
<dbReference type="GO" id="GO:0003677">
    <property type="term" value="F:DNA binding"/>
    <property type="evidence" value="ECO:0007669"/>
    <property type="project" value="UniProtKB-KW"/>
</dbReference>
<feature type="domain" description="HhH-GPD" evidence="11">
    <location>
        <begin position="1234"/>
        <end position="1404"/>
    </location>
</feature>
<keyword evidence="6" id="KW-0408">Iron</keyword>
<dbReference type="FunFam" id="1.10.1670.10:FF:000004">
    <property type="entry name" value="DNA glycosylase/AP lyase ROS1"/>
    <property type="match status" value="1"/>
</dbReference>
<dbReference type="InterPro" id="IPR023170">
    <property type="entry name" value="HhH_base_excis_C"/>
</dbReference>
<organism evidence="12 13">
    <name type="scientific">Acacia crassicarpa</name>
    <name type="common">northern wattle</name>
    <dbReference type="NCBI Taxonomy" id="499986"/>
    <lineage>
        <taxon>Eukaryota</taxon>
        <taxon>Viridiplantae</taxon>
        <taxon>Streptophyta</taxon>
        <taxon>Embryophyta</taxon>
        <taxon>Tracheophyta</taxon>
        <taxon>Spermatophyta</taxon>
        <taxon>Magnoliopsida</taxon>
        <taxon>eudicotyledons</taxon>
        <taxon>Gunneridae</taxon>
        <taxon>Pentapetalae</taxon>
        <taxon>rosids</taxon>
        <taxon>fabids</taxon>
        <taxon>Fabales</taxon>
        <taxon>Fabaceae</taxon>
        <taxon>Caesalpinioideae</taxon>
        <taxon>mimosoid clade</taxon>
        <taxon>Acacieae</taxon>
        <taxon>Acacia</taxon>
    </lineage>
</organism>
<accession>A0AAE1TCK1</accession>
<dbReference type="Pfam" id="PF15629">
    <property type="entry name" value="Perm-CXXC"/>
    <property type="match status" value="1"/>
</dbReference>
<keyword evidence="13" id="KW-1185">Reference proteome</keyword>
<feature type="compositionally biased region" description="Basic residues" evidence="10">
    <location>
        <begin position="647"/>
        <end position="656"/>
    </location>
</feature>
<dbReference type="InterPro" id="IPR028924">
    <property type="entry name" value="Perm-CXXC"/>
</dbReference>
<evidence type="ECO:0000256" key="10">
    <source>
        <dbReference type="SAM" id="MobiDB-lite"/>
    </source>
</evidence>
<dbReference type="GO" id="GO:0006284">
    <property type="term" value="P:base-excision repair"/>
    <property type="evidence" value="ECO:0007669"/>
    <property type="project" value="InterPro"/>
</dbReference>
<dbReference type="PANTHER" id="PTHR46213">
    <property type="entry name" value="TRANSCRIPTIONAL ACTIVATOR DEMETER"/>
    <property type="match status" value="1"/>
</dbReference>
<evidence type="ECO:0000256" key="3">
    <source>
        <dbReference type="ARBA" id="ARBA00005646"/>
    </source>
</evidence>
<protein>
    <recommendedName>
        <fullName evidence="11">HhH-GPD domain-containing protein</fullName>
    </recommendedName>
</protein>
<keyword evidence="4" id="KW-0004">4Fe-4S</keyword>
<evidence type="ECO:0000256" key="9">
    <source>
        <dbReference type="ARBA" id="ARBA00023242"/>
    </source>
</evidence>
<dbReference type="GO" id="GO:0046872">
    <property type="term" value="F:metal ion binding"/>
    <property type="evidence" value="ECO:0007669"/>
    <property type="project" value="UniProtKB-KW"/>
</dbReference>
<keyword evidence="7" id="KW-0411">Iron-sulfur</keyword>
<reference evidence="12" key="1">
    <citation type="submission" date="2023-10" db="EMBL/GenBank/DDBJ databases">
        <title>Chromosome-level genome of the transformable northern wattle, Acacia crassicarpa.</title>
        <authorList>
            <person name="Massaro I."/>
            <person name="Sinha N.R."/>
            <person name="Poethig S."/>
            <person name="Leichty A.R."/>
        </authorList>
    </citation>
    <scope>NUCLEOTIDE SEQUENCE</scope>
    <source>
        <strain evidence="12">Acra3RX</strain>
        <tissue evidence="12">Leaf</tissue>
    </source>
</reference>
<dbReference type="InterPro" id="IPR003265">
    <property type="entry name" value="HhH-GPD_domain"/>
</dbReference>
<evidence type="ECO:0000256" key="8">
    <source>
        <dbReference type="ARBA" id="ARBA00023125"/>
    </source>
</evidence>
<dbReference type="GO" id="GO:0141166">
    <property type="term" value="P:chromosomal 5-methylcytosine DNA demethylation pathway"/>
    <property type="evidence" value="ECO:0007669"/>
    <property type="project" value="InterPro"/>
</dbReference>
<keyword evidence="9" id="KW-0539">Nucleus</keyword>
<dbReference type="GO" id="GO:0005634">
    <property type="term" value="C:nucleus"/>
    <property type="evidence" value="ECO:0007669"/>
    <property type="project" value="UniProtKB-SubCell"/>
</dbReference>
<feature type="compositionally biased region" description="Basic and acidic residues" evidence="10">
    <location>
        <begin position="330"/>
        <end position="339"/>
    </location>
</feature>
<evidence type="ECO:0000256" key="5">
    <source>
        <dbReference type="ARBA" id="ARBA00022723"/>
    </source>
</evidence>
<dbReference type="Pfam" id="PF15628">
    <property type="entry name" value="RRM_DME"/>
    <property type="match status" value="1"/>
</dbReference>
<dbReference type="GO" id="GO:0003906">
    <property type="term" value="F:DNA-(apurinic or apyrimidinic site) endonuclease activity"/>
    <property type="evidence" value="ECO:0007669"/>
    <property type="project" value="UniProtKB-ARBA"/>
</dbReference>